<dbReference type="HOGENOM" id="CLU_1416053_0_0_1"/>
<proteinExistence type="predicted"/>
<gene>
    <name evidence="2" type="ORF">AG1IA_07329</name>
</gene>
<name>L8WL32_THACA</name>
<organism evidence="2 3">
    <name type="scientific">Thanatephorus cucumeris (strain AG1-IA)</name>
    <name type="common">Rice sheath blight fungus</name>
    <name type="synonym">Rhizoctonia solani</name>
    <dbReference type="NCBI Taxonomy" id="983506"/>
    <lineage>
        <taxon>Eukaryota</taxon>
        <taxon>Fungi</taxon>
        <taxon>Dikarya</taxon>
        <taxon>Basidiomycota</taxon>
        <taxon>Agaricomycotina</taxon>
        <taxon>Agaricomycetes</taxon>
        <taxon>Cantharellales</taxon>
        <taxon>Ceratobasidiaceae</taxon>
        <taxon>Rhizoctonia</taxon>
        <taxon>Rhizoctonia solani AG-1</taxon>
    </lineage>
</organism>
<protein>
    <submittedName>
        <fullName evidence="2">Uncharacterized protein</fullName>
    </submittedName>
</protein>
<reference evidence="2 3" key="1">
    <citation type="journal article" date="2013" name="Nat. Commun.">
        <title>The evolution and pathogenic mechanisms of the rice sheath blight pathogen.</title>
        <authorList>
            <person name="Zheng A."/>
            <person name="Lin R."/>
            <person name="Xu L."/>
            <person name="Qin P."/>
            <person name="Tang C."/>
            <person name="Ai P."/>
            <person name="Zhang D."/>
            <person name="Liu Y."/>
            <person name="Sun Z."/>
            <person name="Feng H."/>
            <person name="Wang Y."/>
            <person name="Chen Y."/>
            <person name="Liang X."/>
            <person name="Fu R."/>
            <person name="Li Q."/>
            <person name="Zhang J."/>
            <person name="Yu X."/>
            <person name="Xie Z."/>
            <person name="Ding L."/>
            <person name="Guan P."/>
            <person name="Tang J."/>
            <person name="Liang Y."/>
            <person name="Wang S."/>
            <person name="Deng Q."/>
            <person name="Li S."/>
            <person name="Zhu J."/>
            <person name="Wang L."/>
            <person name="Liu H."/>
            <person name="Li P."/>
        </authorList>
    </citation>
    <scope>NUCLEOTIDE SEQUENCE [LARGE SCALE GENOMIC DNA]</scope>
    <source>
        <strain evidence="3">AG-1 IA</strain>
    </source>
</reference>
<sequence length="192" mass="20630">MIFAEWSLPLVEFCRVWCVCTGRALPRPMGPRQTMASITSILRRQIGGIEPAASLVLVCSDASTVQSSVQAEKESSTGILHIFAATSHRLCHPPTDLRIPQGLVPISIHLSIKLHISTPFSSAIPWAAPSHTAATRALACTDATPRESPGPNMSSLSILGTTTNRKQENPLPDSGSSPQYSTTHVLLRTAFH</sequence>
<evidence type="ECO:0000256" key="1">
    <source>
        <dbReference type="SAM" id="MobiDB-lite"/>
    </source>
</evidence>
<feature type="region of interest" description="Disordered" evidence="1">
    <location>
        <begin position="163"/>
        <end position="182"/>
    </location>
</feature>
<keyword evidence="3" id="KW-1185">Reference proteome</keyword>
<dbReference type="AlphaFoldDB" id="L8WL32"/>
<evidence type="ECO:0000313" key="3">
    <source>
        <dbReference type="Proteomes" id="UP000011668"/>
    </source>
</evidence>
<evidence type="ECO:0000313" key="2">
    <source>
        <dbReference type="EMBL" id="ELU38640.1"/>
    </source>
</evidence>
<comment type="caution">
    <text evidence="2">The sequence shown here is derived from an EMBL/GenBank/DDBJ whole genome shotgun (WGS) entry which is preliminary data.</text>
</comment>
<dbReference type="EMBL" id="AFRT01002110">
    <property type="protein sequence ID" value="ELU38640.1"/>
    <property type="molecule type" value="Genomic_DNA"/>
</dbReference>
<dbReference type="Proteomes" id="UP000011668">
    <property type="component" value="Unassembled WGS sequence"/>
</dbReference>
<accession>L8WL32</accession>